<accession>A0ACA9RZ04</accession>
<comment type="caution">
    <text evidence="1">The sequence shown here is derived from an EMBL/GenBank/DDBJ whole genome shotgun (WGS) entry which is preliminary data.</text>
</comment>
<evidence type="ECO:0000313" key="2">
    <source>
        <dbReference type="Proteomes" id="UP000789920"/>
    </source>
</evidence>
<gene>
    <name evidence="1" type="ORF">RPERSI_LOCUS24782</name>
</gene>
<dbReference type="Proteomes" id="UP000789920">
    <property type="component" value="Unassembled WGS sequence"/>
</dbReference>
<keyword evidence="2" id="KW-1185">Reference proteome</keyword>
<sequence length="153" mass="16621">EWILIVLAIGQLSPWASKMLNDGAASSENGDHDRDIFYGIVGLIFAILLGLAGWVGMTALIIRLEHTQYANEVSVSILIYLIATAHLIGTHYILGNITGDTTGFKSSGFWLALELLKWVSDECGNNSCVHCHAKRETKDVGALHLVYIVALLG</sequence>
<feature type="non-terminal residue" evidence="1">
    <location>
        <position position="1"/>
    </location>
</feature>
<proteinExistence type="predicted"/>
<protein>
    <submittedName>
        <fullName evidence="1">26535_t:CDS:1</fullName>
    </submittedName>
</protein>
<reference evidence="1" key="1">
    <citation type="submission" date="2021-06" db="EMBL/GenBank/DDBJ databases">
        <authorList>
            <person name="Kallberg Y."/>
            <person name="Tangrot J."/>
            <person name="Rosling A."/>
        </authorList>
    </citation>
    <scope>NUCLEOTIDE SEQUENCE</scope>
    <source>
        <strain evidence="1">MA461A</strain>
    </source>
</reference>
<organism evidence="1 2">
    <name type="scientific">Racocetra persica</name>
    <dbReference type="NCBI Taxonomy" id="160502"/>
    <lineage>
        <taxon>Eukaryota</taxon>
        <taxon>Fungi</taxon>
        <taxon>Fungi incertae sedis</taxon>
        <taxon>Mucoromycota</taxon>
        <taxon>Glomeromycotina</taxon>
        <taxon>Glomeromycetes</taxon>
        <taxon>Diversisporales</taxon>
        <taxon>Gigasporaceae</taxon>
        <taxon>Racocetra</taxon>
    </lineage>
</organism>
<dbReference type="EMBL" id="CAJVQC010080247">
    <property type="protein sequence ID" value="CAG8817836.1"/>
    <property type="molecule type" value="Genomic_DNA"/>
</dbReference>
<feature type="non-terminal residue" evidence="1">
    <location>
        <position position="153"/>
    </location>
</feature>
<evidence type="ECO:0000313" key="1">
    <source>
        <dbReference type="EMBL" id="CAG8817836.1"/>
    </source>
</evidence>
<name>A0ACA9RZ04_9GLOM</name>